<reference evidence="1" key="1">
    <citation type="journal article" date="2023" name="G3 (Bethesda)">
        <title>A reference genome for the long-term kleptoplast-retaining sea slug Elysia crispata morphotype clarki.</title>
        <authorList>
            <person name="Eastman K.E."/>
            <person name="Pendleton A.L."/>
            <person name="Shaikh M.A."/>
            <person name="Suttiyut T."/>
            <person name="Ogas R."/>
            <person name="Tomko P."/>
            <person name="Gavelis G."/>
            <person name="Widhalm J.R."/>
            <person name="Wisecaver J.H."/>
        </authorList>
    </citation>
    <scope>NUCLEOTIDE SEQUENCE</scope>
    <source>
        <strain evidence="1">ECLA1</strain>
    </source>
</reference>
<accession>A0AAE1AZR4</accession>
<proteinExistence type="predicted"/>
<dbReference type="Proteomes" id="UP001283361">
    <property type="component" value="Unassembled WGS sequence"/>
</dbReference>
<sequence length="80" mass="9225">MPITPPQKGGFNINRWMFLQSKAYLYETSHFLENEKGTDSKESPIDVILQQKRPVNINDSEQPYSLIVKVPDITFAADQR</sequence>
<dbReference type="AlphaFoldDB" id="A0AAE1AZR4"/>
<gene>
    <name evidence="1" type="ORF">RRG08_030437</name>
</gene>
<comment type="caution">
    <text evidence="1">The sequence shown here is derived from an EMBL/GenBank/DDBJ whole genome shotgun (WGS) entry which is preliminary data.</text>
</comment>
<name>A0AAE1AZR4_9GAST</name>
<organism evidence="1 2">
    <name type="scientific">Elysia crispata</name>
    <name type="common">lettuce slug</name>
    <dbReference type="NCBI Taxonomy" id="231223"/>
    <lineage>
        <taxon>Eukaryota</taxon>
        <taxon>Metazoa</taxon>
        <taxon>Spiralia</taxon>
        <taxon>Lophotrochozoa</taxon>
        <taxon>Mollusca</taxon>
        <taxon>Gastropoda</taxon>
        <taxon>Heterobranchia</taxon>
        <taxon>Euthyneura</taxon>
        <taxon>Panpulmonata</taxon>
        <taxon>Sacoglossa</taxon>
        <taxon>Placobranchoidea</taxon>
        <taxon>Plakobranchidae</taxon>
        <taxon>Elysia</taxon>
    </lineage>
</organism>
<evidence type="ECO:0000313" key="1">
    <source>
        <dbReference type="EMBL" id="KAK3797210.1"/>
    </source>
</evidence>
<evidence type="ECO:0000313" key="2">
    <source>
        <dbReference type="Proteomes" id="UP001283361"/>
    </source>
</evidence>
<protein>
    <submittedName>
        <fullName evidence="1">Uncharacterized protein</fullName>
    </submittedName>
</protein>
<keyword evidence="2" id="KW-1185">Reference proteome</keyword>
<dbReference type="EMBL" id="JAWDGP010000795">
    <property type="protein sequence ID" value="KAK3797210.1"/>
    <property type="molecule type" value="Genomic_DNA"/>
</dbReference>